<dbReference type="PANTHER" id="PTHR43535">
    <property type="entry name" value="PHOSPHATIDATE CYTIDYLYLTRANSFERASE"/>
    <property type="match status" value="1"/>
</dbReference>
<name>A0A2S5SZI5_9BURK</name>
<gene>
    <name evidence="2" type="ORF">C1704_01630</name>
</gene>
<keyword evidence="3" id="KW-1185">Reference proteome</keyword>
<feature type="transmembrane region" description="Helical" evidence="1">
    <location>
        <begin position="129"/>
        <end position="150"/>
    </location>
</feature>
<feature type="transmembrane region" description="Helical" evidence="1">
    <location>
        <begin position="60"/>
        <end position="85"/>
    </location>
</feature>
<evidence type="ECO:0000313" key="2">
    <source>
        <dbReference type="EMBL" id="PPE68193.1"/>
    </source>
</evidence>
<feature type="transmembrane region" description="Helical" evidence="1">
    <location>
        <begin position="297"/>
        <end position="318"/>
    </location>
</feature>
<evidence type="ECO:0000256" key="1">
    <source>
        <dbReference type="SAM" id="Phobius"/>
    </source>
</evidence>
<dbReference type="AlphaFoldDB" id="A0A2S5SZI5"/>
<dbReference type="RefSeq" id="WP_104300305.1">
    <property type="nucleotide sequence ID" value="NZ_PSNX01000001.1"/>
</dbReference>
<keyword evidence="2" id="KW-0808">Transferase</keyword>
<feature type="transmembrane region" description="Helical" evidence="1">
    <location>
        <begin position="259"/>
        <end position="277"/>
    </location>
</feature>
<feature type="transmembrane region" description="Helical" evidence="1">
    <location>
        <begin position="194"/>
        <end position="212"/>
    </location>
</feature>
<keyword evidence="1" id="KW-0472">Membrane</keyword>
<keyword evidence="1" id="KW-0812">Transmembrane</keyword>
<dbReference type="OrthoDB" id="9799199at2"/>
<accession>A0A2S5SZI5</accession>
<keyword evidence="2" id="KW-0548">Nucleotidyltransferase</keyword>
<dbReference type="GO" id="GO:0009273">
    <property type="term" value="P:peptidoglycan-based cell wall biogenesis"/>
    <property type="evidence" value="ECO:0007669"/>
    <property type="project" value="TreeGrafter"/>
</dbReference>
<dbReference type="Proteomes" id="UP000238605">
    <property type="component" value="Unassembled WGS sequence"/>
</dbReference>
<feature type="transmembrane region" description="Helical" evidence="1">
    <location>
        <begin position="105"/>
        <end position="122"/>
    </location>
</feature>
<reference evidence="2 3" key="1">
    <citation type="submission" date="2018-02" db="EMBL/GenBank/DDBJ databases">
        <title>Reclassifiation of [Polyangium] brachysporum DSM 7029 as Guopingzhaonella breviflexa gen. nov., sp. nov., a member of the family Comamonadaceae.</title>
        <authorList>
            <person name="Tang B."/>
        </authorList>
    </citation>
    <scope>NUCLEOTIDE SEQUENCE [LARGE SCALE GENOMIC DNA]</scope>
    <source>
        <strain evidence="2 3">BCRC 80649</strain>
    </source>
</reference>
<dbReference type="EMBL" id="PSNX01000001">
    <property type="protein sequence ID" value="PPE68193.1"/>
    <property type="molecule type" value="Genomic_DNA"/>
</dbReference>
<organism evidence="2 3">
    <name type="scientific">Caldimonas caldifontis</name>
    <dbReference type="NCBI Taxonomy" id="1452508"/>
    <lineage>
        <taxon>Bacteria</taxon>
        <taxon>Pseudomonadati</taxon>
        <taxon>Pseudomonadota</taxon>
        <taxon>Betaproteobacteria</taxon>
        <taxon>Burkholderiales</taxon>
        <taxon>Sphaerotilaceae</taxon>
        <taxon>Caldimonas</taxon>
    </lineage>
</organism>
<feature type="transmembrane region" description="Helical" evidence="1">
    <location>
        <begin position="232"/>
        <end position="252"/>
    </location>
</feature>
<feature type="transmembrane region" description="Helical" evidence="1">
    <location>
        <begin position="16"/>
        <end position="39"/>
    </location>
</feature>
<evidence type="ECO:0000313" key="3">
    <source>
        <dbReference type="Proteomes" id="UP000238605"/>
    </source>
</evidence>
<feature type="transmembrane region" description="Helical" evidence="1">
    <location>
        <begin position="162"/>
        <end position="182"/>
    </location>
</feature>
<dbReference type="GO" id="GO:0016779">
    <property type="term" value="F:nucleotidyltransferase activity"/>
    <property type="evidence" value="ECO:0007669"/>
    <property type="project" value="UniProtKB-KW"/>
</dbReference>
<dbReference type="GO" id="GO:0005886">
    <property type="term" value="C:plasma membrane"/>
    <property type="evidence" value="ECO:0007669"/>
    <property type="project" value="TreeGrafter"/>
</dbReference>
<protein>
    <submittedName>
        <fullName evidence="2">Phosphatidate cytidylyltransferase</fullName>
    </submittedName>
</protein>
<proteinExistence type="predicted"/>
<keyword evidence="1" id="KW-1133">Transmembrane helix</keyword>
<sequence>MNIFKTLRGWTASEQIGLLFFIVFGLLALASMLATVMSLKAETEHQLGRVERFKRVLRDSWVWVSVFWFAWIAGAFVSMLLFGLLSFYALREFITLSHTRRGDHRSLILAFFIVLPLQYYLVGTRQFDLFSVFVPVYVFFAIPVISALANDPERFLERNAKIQWGIMVCVYGLSHAPALLLLDFPGYAQRGAFLLFLLVFVVQTCMLVQAYVARHRQLPAVAPAISTSFSWGAAGAGVLVGSLCGALLYWITPFKAGQAFGMSFIACAAGMFGHFVMKALKRDAGVQSAWHAEGHMVTGAVGLLDRIAALSFAAPVFFHSVRWYFELQL</sequence>
<comment type="caution">
    <text evidence="2">The sequence shown here is derived from an EMBL/GenBank/DDBJ whole genome shotgun (WGS) entry which is preliminary data.</text>
</comment>
<dbReference type="PANTHER" id="PTHR43535:SF1">
    <property type="entry name" value="PHOSPHATIDATE CYTIDYLYLTRANSFERASE"/>
    <property type="match status" value="1"/>
</dbReference>
<dbReference type="Pfam" id="PF01148">
    <property type="entry name" value="CTP_transf_1"/>
    <property type="match status" value="1"/>
</dbReference>